<evidence type="ECO:0000313" key="13">
    <source>
        <dbReference type="EMBL" id="KAH0459908.1"/>
    </source>
</evidence>
<evidence type="ECO:0000259" key="12">
    <source>
        <dbReference type="PROSITE" id="PS50089"/>
    </source>
</evidence>
<feature type="region of interest" description="Disordered" evidence="10">
    <location>
        <begin position="259"/>
        <end position="294"/>
    </location>
</feature>
<keyword evidence="14" id="KW-1185">Reference proteome</keyword>
<evidence type="ECO:0000256" key="3">
    <source>
        <dbReference type="ARBA" id="ARBA00012483"/>
    </source>
</evidence>
<evidence type="ECO:0000256" key="10">
    <source>
        <dbReference type="SAM" id="MobiDB-lite"/>
    </source>
</evidence>
<keyword evidence="4" id="KW-0808">Transferase</keyword>
<dbReference type="SUPFAM" id="SSF57850">
    <property type="entry name" value="RING/U-box"/>
    <property type="match status" value="1"/>
</dbReference>
<reference evidence="13 14" key="1">
    <citation type="journal article" date="2021" name="Hortic Res">
        <title>Chromosome-scale assembly of the Dendrobium chrysotoxum genome enhances the understanding of orchid evolution.</title>
        <authorList>
            <person name="Zhang Y."/>
            <person name="Zhang G.Q."/>
            <person name="Zhang D."/>
            <person name="Liu X.D."/>
            <person name="Xu X.Y."/>
            <person name="Sun W.H."/>
            <person name="Yu X."/>
            <person name="Zhu X."/>
            <person name="Wang Z.W."/>
            <person name="Zhao X."/>
            <person name="Zhong W.Y."/>
            <person name="Chen H."/>
            <person name="Yin W.L."/>
            <person name="Huang T."/>
            <person name="Niu S.C."/>
            <person name="Liu Z.J."/>
        </authorList>
    </citation>
    <scope>NUCLEOTIDE SEQUENCE [LARGE SCALE GENOMIC DNA]</scope>
    <source>
        <strain evidence="13">Lindl</strain>
    </source>
</reference>
<evidence type="ECO:0000256" key="7">
    <source>
        <dbReference type="ARBA" id="ARBA00022786"/>
    </source>
</evidence>
<keyword evidence="11" id="KW-0812">Transmembrane</keyword>
<sequence>MARRRQILIFNKSENSIGCTHDCYAFLSPQLSLHSPLSSDDSSSGHHLIANVIIPTVSVASAVLFLVLTYYTVLVRRRRCEGELPSVGNVGISESQEGEADYPVWRIRTVGLDESTINAISTKPYVSGVGTAADCSVCLGDFCEGELVRFLPVCGHAFHVLCIDTWLRSHISCPLCRAKIIDSVVTVASEGDDFGSASRVLEELEEDEDMVVTDTTLDCIESSTLRDRGGLPENVSGQEWMSNSMDSFRTSDLSLRMDREGRSEDGGNLNRSKQGSSFSEESQQKKALDVGGGSNSAIEDNELLSYNCYEEVEISEGYGFLRFLKLADANSSSRKS</sequence>
<protein>
    <recommendedName>
        <fullName evidence="3">RING-type E3 ubiquitin transferase</fullName>
        <ecNumber evidence="3">2.3.2.27</ecNumber>
    </recommendedName>
</protein>
<dbReference type="SMART" id="SM00184">
    <property type="entry name" value="RING"/>
    <property type="match status" value="1"/>
</dbReference>
<organism evidence="13 14">
    <name type="scientific">Dendrobium chrysotoxum</name>
    <name type="common">Orchid</name>
    <dbReference type="NCBI Taxonomy" id="161865"/>
    <lineage>
        <taxon>Eukaryota</taxon>
        <taxon>Viridiplantae</taxon>
        <taxon>Streptophyta</taxon>
        <taxon>Embryophyta</taxon>
        <taxon>Tracheophyta</taxon>
        <taxon>Spermatophyta</taxon>
        <taxon>Magnoliopsida</taxon>
        <taxon>Liliopsida</taxon>
        <taxon>Asparagales</taxon>
        <taxon>Orchidaceae</taxon>
        <taxon>Epidendroideae</taxon>
        <taxon>Malaxideae</taxon>
        <taxon>Dendrobiinae</taxon>
        <taxon>Dendrobium</taxon>
    </lineage>
</organism>
<dbReference type="PANTHER" id="PTHR46913">
    <property type="entry name" value="RING-H2 FINGER PROTEIN ATL16"/>
    <property type="match status" value="1"/>
</dbReference>
<feature type="domain" description="RING-type" evidence="12">
    <location>
        <begin position="135"/>
        <end position="177"/>
    </location>
</feature>
<dbReference type="Pfam" id="PF13639">
    <property type="entry name" value="zf-RING_2"/>
    <property type="match status" value="1"/>
</dbReference>
<dbReference type="Proteomes" id="UP000775213">
    <property type="component" value="Unassembled WGS sequence"/>
</dbReference>
<gene>
    <name evidence="13" type="ORF">IEQ34_010571</name>
</gene>
<dbReference type="PROSITE" id="PS50089">
    <property type="entry name" value="ZF_RING_2"/>
    <property type="match status" value="1"/>
</dbReference>
<keyword evidence="5" id="KW-0479">Metal-binding</keyword>
<dbReference type="Gene3D" id="3.30.40.10">
    <property type="entry name" value="Zinc/RING finger domain, C3HC4 (zinc finger)"/>
    <property type="match status" value="1"/>
</dbReference>
<evidence type="ECO:0000256" key="5">
    <source>
        <dbReference type="ARBA" id="ARBA00022723"/>
    </source>
</evidence>
<keyword evidence="7" id="KW-0833">Ubl conjugation pathway</keyword>
<name>A0AAV7GW12_DENCH</name>
<keyword evidence="8" id="KW-0862">Zinc</keyword>
<dbReference type="InterPro" id="IPR013083">
    <property type="entry name" value="Znf_RING/FYVE/PHD"/>
</dbReference>
<keyword evidence="11" id="KW-1133">Transmembrane helix</keyword>
<feature type="transmembrane region" description="Helical" evidence="11">
    <location>
        <begin position="48"/>
        <end position="71"/>
    </location>
</feature>
<dbReference type="GO" id="GO:0061630">
    <property type="term" value="F:ubiquitin protein ligase activity"/>
    <property type="evidence" value="ECO:0007669"/>
    <property type="project" value="UniProtKB-EC"/>
</dbReference>
<dbReference type="GO" id="GO:0016567">
    <property type="term" value="P:protein ubiquitination"/>
    <property type="evidence" value="ECO:0007669"/>
    <property type="project" value="InterPro"/>
</dbReference>
<evidence type="ECO:0000256" key="8">
    <source>
        <dbReference type="ARBA" id="ARBA00022833"/>
    </source>
</evidence>
<dbReference type="CDD" id="cd16461">
    <property type="entry name" value="RING-H2_EL5-like"/>
    <property type="match status" value="1"/>
</dbReference>
<dbReference type="InterPro" id="IPR044600">
    <property type="entry name" value="ATL1/ATL16-like"/>
</dbReference>
<evidence type="ECO:0000313" key="14">
    <source>
        <dbReference type="Proteomes" id="UP000775213"/>
    </source>
</evidence>
<keyword evidence="6 9" id="KW-0863">Zinc-finger</keyword>
<feature type="compositionally biased region" description="Polar residues" evidence="10">
    <location>
        <begin position="269"/>
        <end position="281"/>
    </location>
</feature>
<evidence type="ECO:0000256" key="6">
    <source>
        <dbReference type="ARBA" id="ARBA00022771"/>
    </source>
</evidence>
<keyword evidence="11" id="KW-0472">Membrane</keyword>
<dbReference type="PANTHER" id="PTHR46913:SF19">
    <property type="entry name" value="RING-TYPE E3 UBIQUITIN TRANSFERASE"/>
    <property type="match status" value="1"/>
</dbReference>
<evidence type="ECO:0000256" key="2">
    <source>
        <dbReference type="ARBA" id="ARBA00004906"/>
    </source>
</evidence>
<dbReference type="AlphaFoldDB" id="A0AAV7GW12"/>
<evidence type="ECO:0000256" key="1">
    <source>
        <dbReference type="ARBA" id="ARBA00000900"/>
    </source>
</evidence>
<comment type="pathway">
    <text evidence="2">Protein modification; protein ubiquitination.</text>
</comment>
<comment type="caution">
    <text evidence="13">The sequence shown here is derived from an EMBL/GenBank/DDBJ whole genome shotgun (WGS) entry which is preliminary data.</text>
</comment>
<proteinExistence type="predicted"/>
<accession>A0AAV7GW12</accession>
<dbReference type="EC" id="2.3.2.27" evidence="3"/>
<comment type="catalytic activity">
    <reaction evidence="1">
        <text>S-ubiquitinyl-[E2 ubiquitin-conjugating enzyme]-L-cysteine + [acceptor protein]-L-lysine = [E2 ubiquitin-conjugating enzyme]-L-cysteine + N(6)-ubiquitinyl-[acceptor protein]-L-lysine.</text>
        <dbReference type="EC" id="2.3.2.27"/>
    </reaction>
</comment>
<dbReference type="GO" id="GO:0008270">
    <property type="term" value="F:zinc ion binding"/>
    <property type="evidence" value="ECO:0007669"/>
    <property type="project" value="UniProtKB-KW"/>
</dbReference>
<dbReference type="EMBL" id="JAGFBR010000010">
    <property type="protein sequence ID" value="KAH0459908.1"/>
    <property type="molecule type" value="Genomic_DNA"/>
</dbReference>
<evidence type="ECO:0000256" key="11">
    <source>
        <dbReference type="SAM" id="Phobius"/>
    </source>
</evidence>
<evidence type="ECO:0000256" key="4">
    <source>
        <dbReference type="ARBA" id="ARBA00022679"/>
    </source>
</evidence>
<dbReference type="InterPro" id="IPR001841">
    <property type="entry name" value="Znf_RING"/>
</dbReference>
<evidence type="ECO:0000256" key="9">
    <source>
        <dbReference type="PROSITE-ProRule" id="PRU00175"/>
    </source>
</evidence>